<name>A0AAP0KA87_9MAGN</name>
<dbReference type="EMBL" id="JBBNAG010000003">
    <property type="protein sequence ID" value="KAK9148866.1"/>
    <property type="molecule type" value="Genomic_DNA"/>
</dbReference>
<proteinExistence type="predicted"/>
<comment type="caution">
    <text evidence="3">The sequence shown here is derived from an EMBL/GenBank/DDBJ whole genome shotgun (WGS) entry which is preliminary data.</text>
</comment>
<gene>
    <name evidence="3" type="ORF">Scep_007623</name>
</gene>
<reference evidence="3 4" key="1">
    <citation type="submission" date="2024-01" db="EMBL/GenBank/DDBJ databases">
        <title>Genome assemblies of Stephania.</title>
        <authorList>
            <person name="Yang L."/>
        </authorList>
    </citation>
    <scope>NUCLEOTIDE SEQUENCE [LARGE SCALE GENOMIC DNA]</scope>
    <source>
        <strain evidence="3">JXDWG</strain>
        <tissue evidence="3">Leaf</tissue>
    </source>
</reference>
<evidence type="ECO:0000313" key="3">
    <source>
        <dbReference type="EMBL" id="KAK9148866.1"/>
    </source>
</evidence>
<accession>A0AAP0KA87</accession>
<evidence type="ECO:0000313" key="4">
    <source>
        <dbReference type="Proteomes" id="UP001419268"/>
    </source>
</evidence>
<dbReference type="Proteomes" id="UP001419268">
    <property type="component" value="Unassembled WGS sequence"/>
</dbReference>
<evidence type="ECO:0000256" key="1">
    <source>
        <dbReference type="SAM" id="MobiDB-lite"/>
    </source>
</evidence>
<dbReference type="AlphaFoldDB" id="A0AAP0KA87"/>
<dbReference type="Pfam" id="PF14111">
    <property type="entry name" value="DUF4283"/>
    <property type="match status" value="1"/>
</dbReference>
<feature type="domain" description="DUF4283" evidence="2">
    <location>
        <begin position="99"/>
        <end position="161"/>
    </location>
</feature>
<keyword evidence="4" id="KW-1185">Reference proteome</keyword>
<dbReference type="InterPro" id="IPR025558">
    <property type="entry name" value="DUF4283"/>
</dbReference>
<organism evidence="3 4">
    <name type="scientific">Stephania cephalantha</name>
    <dbReference type="NCBI Taxonomy" id="152367"/>
    <lineage>
        <taxon>Eukaryota</taxon>
        <taxon>Viridiplantae</taxon>
        <taxon>Streptophyta</taxon>
        <taxon>Embryophyta</taxon>
        <taxon>Tracheophyta</taxon>
        <taxon>Spermatophyta</taxon>
        <taxon>Magnoliopsida</taxon>
        <taxon>Ranunculales</taxon>
        <taxon>Menispermaceae</taxon>
        <taxon>Menispermoideae</taxon>
        <taxon>Cissampelideae</taxon>
        <taxon>Stephania</taxon>
    </lineage>
</organism>
<evidence type="ECO:0000259" key="2">
    <source>
        <dbReference type="Pfam" id="PF14111"/>
    </source>
</evidence>
<feature type="compositionally biased region" description="Basic and acidic residues" evidence="1">
    <location>
        <begin position="28"/>
        <end position="40"/>
    </location>
</feature>
<protein>
    <recommendedName>
        <fullName evidence="2">DUF4283 domain-containing protein</fullName>
    </recommendedName>
</protein>
<feature type="region of interest" description="Disordered" evidence="1">
    <location>
        <begin position="1"/>
        <end position="43"/>
    </location>
</feature>
<sequence length="299" mass="33837">MATAKGLGKPTPPVLSEEEDISTKKVKNQQEDDHDEKMDEGFNDSFKGALTNVETITEDDAFYATDIEVGSDEYVRVKDPNDGNNVSFSFVDSVQDRMNNHLKRALMVKVLGRTIGFKTLYNRMLVLWKSTGAMKVMDVDNGYYMVRFALIKDYMTVLLGGLKARYYHKRILRVVAETFREFIKIDYNNTIAQRAAQRRALSKETEASTSIPPAPADVTGPCIHATKKGRRNLAKSLDMEGRGYRNNEIPTALSSRFDVLWEVNDVEENDYAIMMEGPTYPREIRMLTVGGVLENFDAC</sequence>